<accession>A0A0V9UQC1</accession>
<feature type="compositionally biased region" description="Polar residues" evidence="7">
    <location>
        <begin position="894"/>
        <end position="923"/>
    </location>
</feature>
<comment type="subcellular location">
    <subcellularLocation>
        <location evidence="1">Cell membrane</location>
        <topology evidence="1">Multi-pass membrane protein</topology>
    </subcellularLocation>
</comment>
<reference evidence="10 11" key="2">
    <citation type="journal article" date="2016" name="Genome Announc.">
        <title>Draft Genome Sequence of a Versatile Hydrocarbon-Degrading Bacterium, Rhodococcus pyridinivorans Strain KG-16, Collected from Oil Fields in India.</title>
        <authorList>
            <person name="Aggarwal R.K."/>
            <person name="Dawar C."/>
            <person name="Phanindranath R."/>
            <person name="Mutnuri L."/>
            <person name="Dayal A.M."/>
        </authorList>
    </citation>
    <scope>NUCLEOTIDE SEQUENCE [LARGE SCALE GENOMIC DNA]</scope>
    <source>
        <strain evidence="10 11">KG-16</strain>
    </source>
</reference>
<proteinExistence type="inferred from homology"/>
<keyword evidence="3" id="KW-1003">Cell membrane</keyword>
<feature type="transmembrane region" description="Helical" evidence="8">
    <location>
        <begin position="317"/>
        <end position="340"/>
    </location>
</feature>
<evidence type="ECO:0000256" key="7">
    <source>
        <dbReference type="SAM" id="MobiDB-lite"/>
    </source>
</evidence>
<feature type="compositionally biased region" description="Polar residues" evidence="7">
    <location>
        <begin position="1035"/>
        <end position="1046"/>
    </location>
</feature>
<dbReference type="PANTHER" id="PTHR33406">
    <property type="entry name" value="MEMBRANE PROTEIN MJ1562-RELATED"/>
    <property type="match status" value="1"/>
</dbReference>
<keyword evidence="4 8" id="KW-0812">Transmembrane</keyword>
<feature type="compositionally biased region" description="Basic and acidic residues" evidence="7">
    <location>
        <begin position="841"/>
        <end position="857"/>
    </location>
</feature>
<feature type="transmembrane region" description="Helical" evidence="8">
    <location>
        <begin position="239"/>
        <end position="260"/>
    </location>
</feature>
<protein>
    <submittedName>
        <fullName evidence="10">RND transporter</fullName>
    </submittedName>
</protein>
<feature type="transmembrane region" description="Helical" evidence="8">
    <location>
        <begin position="551"/>
        <end position="570"/>
    </location>
</feature>
<organism evidence="10 11">
    <name type="scientific">Rhodococcus pyridinivorans KG-16</name>
    <dbReference type="NCBI Taxonomy" id="1441730"/>
    <lineage>
        <taxon>Bacteria</taxon>
        <taxon>Bacillati</taxon>
        <taxon>Actinomycetota</taxon>
        <taxon>Actinomycetes</taxon>
        <taxon>Mycobacteriales</taxon>
        <taxon>Nocardiaceae</taxon>
        <taxon>Rhodococcus</taxon>
    </lineage>
</organism>
<feature type="compositionally biased region" description="Low complexity" evidence="7">
    <location>
        <begin position="1061"/>
        <end position="1091"/>
    </location>
</feature>
<dbReference type="InterPro" id="IPR004869">
    <property type="entry name" value="MMPL_dom"/>
</dbReference>
<feature type="transmembrane region" description="Helical" evidence="8">
    <location>
        <begin position="634"/>
        <end position="653"/>
    </location>
</feature>
<dbReference type="Pfam" id="PF03176">
    <property type="entry name" value="MMPL"/>
    <property type="match status" value="2"/>
</dbReference>
<feature type="compositionally biased region" description="Low complexity" evidence="7">
    <location>
        <begin position="784"/>
        <end position="803"/>
    </location>
</feature>
<sequence>MFDRWGELVYRARFTVIAVMVAGLLALAGYGLSLNDHLSQSGWDDPGSESVAAAKLADGTFGRDTAGDVLVLYTAPEGSTVDDPAFSAKITDSLNSLVAEHPDEILKINGAYWPTDNAPSLPTLADPSRQHAIASIAIAGEDDTELTGNFREVKDAFYIDGVDVQLAGLQPISGALNDTMANDIKRMEILAIPAVGILLFFVFGGVVAAALPLITGGLTIVAANGIVRLITNFTEVNSFVAPVVSLIGLGLAIDYGLFMVSRFREELAEGYDTPAAVRRTVVTAGRTVVFSATMVVTSLGGLVLFPQGFLKSVAYGAISAVSLAALLSITILPAILSILGRRIDKFGMKRFGQIQSNEQVENSFLGRLCRWVMVNPMKVTIPTVIGLLLLIMPLTGIKFGGINETYLPPEHPTRVAQETFDELFPGQRAEPVKLVVRGAEGGDLNKIITTASEAPGLVEKFQITGPAKDGVRVLKAGLTDRNESADTVEYLHAAEWPEGVEVLVGGTPAIEQDSIAALLETLPLMVVVVVLLTTLLMFLAFGSLVLPVKAVLMSALGLGSTLGILTWIFIDGNGADLLNFTPGPIMSPVLVLIIAIVYGLSTDYEVFLLSRMVEARSMGASTTESIRIGTAHTGRIITAAALILIVVTGAFGFSELVMMKYIAFGMIAALIIDATVIRMFLVPAVMKLLGDDCWWAPAWMKRIQEKIGLGEPILADELMPEDVPELITVGMFGPATVAATGAHRFPAGAFEGGSDLTQPLPKIAPPRPAAEQRKLRDLTPPPVRRQAAGRPPVRPAAPASGRPPVAPRNGERVPPAAGRPMPASRPVQPGTGPGRPSRPVPEPRRRPEDRPSVDERNGSALPGRGVPEKGVPEKPERRAPEMPQRDVTQRGALDQTQRGALDQTQRGALDQTQHGALDQTQRGASDPSSPSSVPPLPRRQRGEVPPPLPQSFVRPPAVPGDAEALPGVQAPRPSEPGTGRGRDPQAIENWLSQLRRTSPGGEASAQRPRPTSDAPRTSAPEAPRPSAPEPQRPSTPDSQRPSTSEAQRPPAQGPARPPVPGTQQPPTQGMQPPTQGMQPPTQGMQPPTQNGPRPPLPSRSRGPEQPPRPDGERSEARADESQPEQNDAESRRRGRHGPDSGRSISVSELIARQRRD</sequence>
<dbReference type="EMBL" id="AZXY01000001">
    <property type="protein sequence ID" value="KSZ60201.1"/>
    <property type="molecule type" value="Genomic_DNA"/>
</dbReference>
<reference evidence="11" key="1">
    <citation type="submission" date="2015-01" db="EMBL/GenBank/DDBJ databases">
        <title>Draft genome sequence of Rhodococcus pyridinivorans strain KG-16, a hydrocarbon-degrading bacterium.</title>
        <authorList>
            <person name="Aggarwal R.K."/>
            <person name="Dawar C."/>
        </authorList>
    </citation>
    <scope>NUCLEOTIDE SEQUENCE [LARGE SCALE GENOMIC DNA]</scope>
    <source>
        <strain evidence="11">KG-16</strain>
    </source>
</reference>
<evidence type="ECO:0000256" key="4">
    <source>
        <dbReference type="ARBA" id="ARBA00022692"/>
    </source>
</evidence>
<dbReference type="AlphaFoldDB" id="A0A0V9UQC1"/>
<evidence type="ECO:0000256" key="3">
    <source>
        <dbReference type="ARBA" id="ARBA00022475"/>
    </source>
</evidence>
<feature type="transmembrane region" description="Helical" evidence="8">
    <location>
        <begin position="379"/>
        <end position="399"/>
    </location>
</feature>
<evidence type="ECO:0000256" key="2">
    <source>
        <dbReference type="ARBA" id="ARBA00010157"/>
    </source>
</evidence>
<gene>
    <name evidence="10" type="ORF">Z045_01665</name>
</gene>
<evidence type="ECO:0000313" key="10">
    <source>
        <dbReference type="EMBL" id="KSZ60201.1"/>
    </source>
</evidence>
<dbReference type="Proteomes" id="UP000053060">
    <property type="component" value="Unassembled WGS sequence"/>
</dbReference>
<feature type="transmembrane region" description="Helical" evidence="8">
    <location>
        <begin position="590"/>
        <end position="613"/>
    </location>
</feature>
<evidence type="ECO:0000313" key="11">
    <source>
        <dbReference type="Proteomes" id="UP000053060"/>
    </source>
</evidence>
<keyword evidence="6 8" id="KW-0472">Membrane</keyword>
<dbReference type="PANTHER" id="PTHR33406:SF11">
    <property type="entry name" value="MEMBRANE PROTEIN SCO6666-RELATED"/>
    <property type="match status" value="1"/>
</dbReference>
<feature type="compositionally biased region" description="Basic and acidic residues" evidence="7">
    <location>
        <begin position="866"/>
        <end position="888"/>
    </location>
</feature>
<feature type="transmembrane region" description="Helical" evidence="8">
    <location>
        <begin position="12"/>
        <end position="32"/>
    </location>
</feature>
<dbReference type="PATRIC" id="fig|1441730.3.peg.350"/>
<dbReference type="Gene3D" id="1.20.1640.10">
    <property type="entry name" value="Multidrug efflux transporter AcrB transmembrane domain"/>
    <property type="match status" value="2"/>
</dbReference>
<feature type="domain" description="Membrane transport protein MMPL" evidence="9">
    <location>
        <begin position="480"/>
        <end position="697"/>
    </location>
</feature>
<feature type="transmembrane region" description="Helical" evidence="8">
    <location>
        <begin position="194"/>
        <end position="227"/>
    </location>
</feature>
<comment type="caution">
    <text evidence="10">The sequence shown here is derived from an EMBL/GenBank/DDBJ whole genome shotgun (WGS) entry which is preliminary data.</text>
</comment>
<evidence type="ECO:0000256" key="8">
    <source>
        <dbReference type="SAM" id="Phobius"/>
    </source>
</evidence>
<dbReference type="GO" id="GO:0005886">
    <property type="term" value="C:plasma membrane"/>
    <property type="evidence" value="ECO:0007669"/>
    <property type="project" value="UniProtKB-SubCell"/>
</dbReference>
<feature type="compositionally biased region" description="Pro residues" evidence="7">
    <location>
        <begin position="1022"/>
        <end position="1033"/>
    </location>
</feature>
<feature type="domain" description="Membrane transport protein MMPL" evidence="9">
    <location>
        <begin position="45"/>
        <end position="346"/>
    </location>
</feature>
<evidence type="ECO:0000259" key="9">
    <source>
        <dbReference type="Pfam" id="PF03176"/>
    </source>
</evidence>
<dbReference type="SUPFAM" id="SSF82866">
    <property type="entry name" value="Multidrug efflux transporter AcrB transmembrane domain"/>
    <property type="match status" value="2"/>
</dbReference>
<feature type="transmembrane region" description="Helical" evidence="8">
    <location>
        <begin position="522"/>
        <end position="544"/>
    </location>
</feature>
<keyword evidence="5 8" id="KW-1133">Transmembrane helix</keyword>
<feature type="compositionally biased region" description="Basic and acidic residues" evidence="7">
    <location>
        <begin position="1107"/>
        <end position="1120"/>
    </location>
</feature>
<dbReference type="InterPro" id="IPR050545">
    <property type="entry name" value="Mycobact_MmpL"/>
</dbReference>
<feature type="transmembrane region" description="Helical" evidence="8">
    <location>
        <begin position="281"/>
        <end position="305"/>
    </location>
</feature>
<feature type="region of interest" description="Disordered" evidence="7">
    <location>
        <begin position="749"/>
        <end position="1156"/>
    </location>
</feature>
<name>A0A0V9UQC1_9NOCA</name>
<dbReference type="RefSeq" id="WP_060650328.1">
    <property type="nucleotide sequence ID" value="NZ_AZXY01000001.1"/>
</dbReference>
<evidence type="ECO:0000256" key="6">
    <source>
        <dbReference type="ARBA" id="ARBA00023136"/>
    </source>
</evidence>
<evidence type="ECO:0000256" key="5">
    <source>
        <dbReference type="ARBA" id="ARBA00022989"/>
    </source>
</evidence>
<evidence type="ECO:0000256" key="1">
    <source>
        <dbReference type="ARBA" id="ARBA00004651"/>
    </source>
</evidence>
<feature type="compositionally biased region" description="Pro residues" evidence="7">
    <location>
        <begin position="1051"/>
        <end position="1060"/>
    </location>
</feature>
<comment type="similarity">
    <text evidence="2">Belongs to the resistance-nodulation-cell division (RND) (TC 2.A.6) family. MmpL subfamily.</text>
</comment>
<feature type="compositionally biased region" description="Basic and acidic residues" evidence="7">
    <location>
        <begin position="1128"/>
        <end position="1139"/>
    </location>
</feature>